<dbReference type="InterPro" id="IPR050330">
    <property type="entry name" value="Bact_OuterMem_StrucFunc"/>
</dbReference>
<keyword evidence="1" id="KW-0472">Membrane</keyword>
<dbReference type="Pfam" id="PF00691">
    <property type="entry name" value="OmpA"/>
    <property type="match status" value="1"/>
</dbReference>
<gene>
    <name evidence="5" type="ORF">P3W85_45090</name>
</gene>
<dbReference type="InterPro" id="IPR036737">
    <property type="entry name" value="OmpA-like_sf"/>
</dbReference>
<dbReference type="Proteomes" id="UP001216674">
    <property type="component" value="Unassembled WGS sequence"/>
</dbReference>
<evidence type="ECO:0000313" key="5">
    <source>
        <dbReference type="EMBL" id="MDF3840053.1"/>
    </source>
</evidence>
<feature type="chain" id="PRO_5046430109" evidence="3">
    <location>
        <begin position="22"/>
        <end position="231"/>
    </location>
</feature>
<sequence length="231" mass="24021">MNYALQWSIVGAIAAAVGAMAGCSAVPQAASTKAARAANANGGRIAQQGYGIRAAFRLCTMPDCPVVTRKTIDTEVAKPDSGNAAVSPAVSAASSGGDPPTSRPAVEPDNPPPKESIVRLTVFFRFGDAGLTRTARAALDDLLENTAIAARIVVTGRTDAIGPSQVNQTLARSRALAVSAYLRERRPDPATRIEVESAGACCYVTSNDKAPGRARNRRVEVAIYLDPEASL</sequence>
<feature type="domain" description="OmpA-like" evidence="4">
    <location>
        <begin position="111"/>
        <end position="227"/>
    </location>
</feature>
<reference evidence="5 6" key="1">
    <citation type="submission" date="2023-03" db="EMBL/GenBank/DDBJ databases">
        <title>Draft assemblies of triclosan tolerant bacteria isolated from returned activated sludge.</title>
        <authorList>
            <person name="Van Hamelsveld S."/>
        </authorList>
    </citation>
    <scope>NUCLEOTIDE SEQUENCE [LARGE SCALE GENOMIC DNA]</scope>
    <source>
        <strain evidence="5 6">GW210010_S58</strain>
    </source>
</reference>
<dbReference type="PANTHER" id="PTHR30329:SF21">
    <property type="entry name" value="LIPOPROTEIN YIAD-RELATED"/>
    <property type="match status" value="1"/>
</dbReference>
<comment type="caution">
    <text evidence="5">The sequence shown here is derived from an EMBL/GenBank/DDBJ whole genome shotgun (WGS) entry which is preliminary data.</text>
</comment>
<evidence type="ECO:0000256" key="3">
    <source>
        <dbReference type="SAM" id="SignalP"/>
    </source>
</evidence>
<protein>
    <submittedName>
        <fullName evidence="5">OmpA family protein</fullName>
    </submittedName>
</protein>
<dbReference type="RefSeq" id="WP_276269617.1">
    <property type="nucleotide sequence ID" value="NZ_JARJLM010000733.1"/>
</dbReference>
<organism evidence="5 6">
    <name type="scientific">Cupriavidus basilensis</name>
    <dbReference type="NCBI Taxonomy" id="68895"/>
    <lineage>
        <taxon>Bacteria</taxon>
        <taxon>Pseudomonadati</taxon>
        <taxon>Pseudomonadota</taxon>
        <taxon>Betaproteobacteria</taxon>
        <taxon>Burkholderiales</taxon>
        <taxon>Burkholderiaceae</taxon>
        <taxon>Cupriavidus</taxon>
    </lineage>
</organism>
<keyword evidence="6" id="KW-1185">Reference proteome</keyword>
<evidence type="ECO:0000313" key="6">
    <source>
        <dbReference type="Proteomes" id="UP001216674"/>
    </source>
</evidence>
<dbReference type="PANTHER" id="PTHR30329">
    <property type="entry name" value="STATOR ELEMENT OF FLAGELLAR MOTOR COMPLEX"/>
    <property type="match status" value="1"/>
</dbReference>
<feature type="region of interest" description="Disordered" evidence="2">
    <location>
        <begin position="78"/>
        <end position="114"/>
    </location>
</feature>
<dbReference type="SUPFAM" id="SSF103088">
    <property type="entry name" value="OmpA-like"/>
    <property type="match status" value="1"/>
</dbReference>
<dbReference type="Gene3D" id="3.30.1330.60">
    <property type="entry name" value="OmpA-like domain"/>
    <property type="match status" value="1"/>
</dbReference>
<keyword evidence="3" id="KW-0732">Signal</keyword>
<feature type="compositionally biased region" description="Low complexity" evidence="2">
    <location>
        <begin position="81"/>
        <end position="100"/>
    </location>
</feature>
<dbReference type="CDD" id="cd07185">
    <property type="entry name" value="OmpA_C-like"/>
    <property type="match status" value="1"/>
</dbReference>
<accession>A0ABT6B5A1</accession>
<dbReference type="EMBL" id="JARJLM010000733">
    <property type="protein sequence ID" value="MDF3840053.1"/>
    <property type="molecule type" value="Genomic_DNA"/>
</dbReference>
<evidence type="ECO:0000259" key="4">
    <source>
        <dbReference type="PROSITE" id="PS51123"/>
    </source>
</evidence>
<evidence type="ECO:0000256" key="1">
    <source>
        <dbReference type="PROSITE-ProRule" id="PRU00473"/>
    </source>
</evidence>
<name>A0ABT6B5A1_9BURK</name>
<dbReference type="InterPro" id="IPR006665">
    <property type="entry name" value="OmpA-like"/>
</dbReference>
<feature type="signal peptide" evidence="3">
    <location>
        <begin position="1"/>
        <end position="21"/>
    </location>
</feature>
<evidence type="ECO:0000256" key="2">
    <source>
        <dbReference type="SAM" id="MobiDB-lite"/>
    </source>
</evidence>
<proteinExistence type="predicted"/>
<dbReference type="PROSITE" id="PS51123">
    <property type="entry name" value="OMPA_2"/>
    <property type="match status" value="1"/>
</dbReference>